<dbReference type="AlphaFoldDB" id="A0A1I2B3Q9"/>
<keyword evidence="6 8" id="KW-0472">Membrane</keyword>
<feature type="transmembrane region" description="Helical" evidence="8">
    <location>
        <begin position="48"/>
        <end position="67"/>
    </location>
</feature>
<evidence type="ECO:0000313" key="9">
    <source>
        <dbReference type="EMBL" id="SFE50815.1"/>
    </source>
</evidence>
<comment type="subcellular location">
    <subcellularLocation>
        <location evidence="1">Membrane</location>
        <topology evidence="1">Multi-pass membrane protein</topology>
    </subcellularLocation>
</comment>
<evidence type="ECO:0000256" key="2">
    <source>
        <dbReference type="ARBA" id="ARBA00006434"/>
    </source>
</evidence>
<evidence type="ECO:0000256" key="3">
    <source>
        <dbReference type="ARBA" id="ARBA00022448"/>
    </source>
</evidence>
<feature type="transmembrane region" description="Helical" evidence="8">
    <location>
        <begin position="271"/>
        <end position="294"/>
    </location>
</feature>
<feature type="transmembrane region" description="Helical" evidence="8">
    <location>
        <begin position="229"/>
        <end position="250"/>
    </location>
</feature>
<feature type="transmembrane region" description="Helical" evidence="8">
    <location>
        <begin position="157"/>
        <end position="176"/>
    </location>
</feature>
<feature type="transmembrane region" description="Helical" evidence="8">
    <location>
        <begin position="421"/>
        <end position="439"/>
    </location>
</feature>
<sequence length="487" mass="53541">MFTEEQKLIIGITVIVYFFFLFGTAVFINRRVKTYDDYNVAGRTVSMYPLILTFIGTAVGGSILLGYMTDGYRLGMGQLWLGFSLGIPMLLMGFFLLTRIRKLGEKYNMVTMGDYTALRYGEGARIPTVIAVLCAYCAITGMQFVSIATILNLTNGLNMTIGILIGWVLLTMKTYFGGLKAVIWQDAVHGTIQTVGIFVLFVVVILASGGWEGISQNAQSLGEAESLSIFNISTTELAVLFLTLGAYQFVRQDVWQRFWAAKSLKVAKNGFLLSAVLAIITSVITVAIGVFANYGLRIDNIDPALVYYYVVGDVFPFPLVIVMMIALLATVISCADSFFLAASSSIVNDLIKPRLKDENKTKNMLLYSRMSVGIVSLISVLLALYIPQLVQLWITGTAMLVSALLAPIVIGLFWKRPTRKAGLASMWTGLVVAVIWQLAGHPFGWHPVFLGLPISIIVLLAVTFMTKPESNIIEEIQEDTPAQRKTS</sequence>
<reference evidence="9 10" key="1">
    <citation type="submission" date="2016-10" db="EMBL/GenBank/DDBJ databases">
        <authorList>
            <person name="de Groot N.N."/>
        </authorList>
    </citation>
    <scope>NUCLEOTIDE SEQUENCE [LARGE SCALE GENOMIC DNA]</scope>
    <source>
        <strain evidence="9 10">DSM 23995</strain>
    </source>
</reference>
<feature type="transmembrane region" description="Helical" evidence="8">
    <location>
        <begin position="6"/>
        <end position="28"/>
    </location>
</feature>
<dbReference type="Gene3D" id="1.20.1730.10">
    <property type="entry name" value="Sodium/glucose cotransporter"/>
    <property type="match status" value="1"/>
</dbReference>
<evidence type="ECO:0000256" key="4">
    <source>
        <dbReference type="ARBA" id="ARBA00022692"/>
    </source>
</evidence>
<evidence type="ECO:0000256" key="7">
    <source>
        <dbReference type="RuleBase" id="RU362091"/>
    </source>
</evidence>
<keyword evidence="4 8" id="KW-0812">Transmembrane</keyword>
<evidence type="ECO:0000256" key="1">
    <source>
        <dbReference type="ARBA" id="ARBA00004141"/>
    </source>
</evidence>
<dbReference type="OrthoDB" id="9789704at2"/>
<name>A0A1I2B3Q9_9BACI</name>
<keyword evidence="10" id="KW-1185">Reference proteome</keyword>
<evidence type="ECO:0000256" key="8">
    <source>
        <dbReference type="SAM" id="Phobius"/>
    </source>
</evidence>
<feature type="transmembrane region" description="Helical" evidence="8">
    <location>
        <begin position="445"/>
        <end position="465"/>
    </location>
</feature>
<dbReference type="CDD" id="cd10322">
    <property type="entry name" value="SLC5sbd"/>
    <property type="match status" value="1"/>
</dbReference>
<feature type="transmembrane region" description="Helical" evidence="8">
    <location>
        <begin position="79"/>
        <end position="97"/>
    </location>
</feature>
<feature type="transmembrane region" description="Helical" evidence="8">
    <location>
        <begin position="314"/>
        <end position="343"/>
    </location>
</feature>
<feature type="transmembrane region" description="Helical" evidence="8">
    <location>
        <begin position="188"/>
        <end position="209"/>
    </location>
</feature>
<dbReference type="EMBL" id="FONT01000002">
    <property type="protein sequence ID" value="SFE50815.1"/>
    <property type="molecule type" value="Genomic_DNA"/>
</dbReference>
<accession>A0A1I2B3Q9</accession>
<feature type="transmembrane region" description="Helical" evidence="8">
    <location>
        <begin position="392"/>
        <end position="414"/>
    </location>
</feature>
<dbReference type="InterPro" id="IPR001734">
    <property type="entry name" value="Na/solute_symporter"/>
</dbReference>
<gene>
    <name evidence="9" type="ORF">SAMN05192532_10268</name>
</gene>
<evidence type="ECO:0000256" key="6">
    <source>
        <dbReference type="ARBA" id="ARBA00023136"/>
    </source>
</evidence>
<dbReference type="RefSeq" id="WP_091658113.1">
    <property type="nucleotide sequence ID" value="NZ_FONT01000002.1"/>
</dbReference>
<dbReference type="PANTHER" id="PTHR48086">
    <property type="entry name" value="SODIUM/PROLINE SYMPORTER-RELATED"/>
    <property type="match status" value="1"/>
</dbReference>
<evidence type="ECO:0000313" key="10">
    <source>
        <dbReference type="Proteomes" id="UP000199516"/>
    </source>
</evidence>
<protein>
    <submittedName>
        <fullName evidence="9">Transporter, SSS family</fullName>
    </submittedName>
</protein>
<dbReference type="Pfam" id="PF00474">
    <property type="entry name" value="SSF"/>
    <property type="match status" value="1"/>
</dbReference>
<keyword evidence="5 8" id="KW-1133">Transmembrane helix</keyword>
<dbReference type="STRING" id="930128.SAMN05192532_10268"/>
<dbReference type="GO" id="GO:0005886">
    <property type="term" value="C:plasma membrane"/>
    <property type="evidence" value="ECO:0007669"/>
    <property type="project" value="TreeGrafter"/>
</dbReference>
<feature type="transmembrane region" description="Helical" evidence="8">
    <location>
        <begin position="129"/>
        <end position="151"/>
    </location>
</feature>
<dbReference type="PROSITE" id="PS50283">
    <property type="entry name" value="NA_SOLUT_SYMP_3"/>
    <property type="match status" value="1"/>
</dbReference>
<evidence type="ECO:0000256" key="5">
    <source>
        <dbReference type="ARBA" id="ARBA00022989"/>
    </source>
</evidence>
<organism evidence="9 10">
    <name type="scientific">Alteribacillus iranensis</name>
    <dbReference type="NCBI Taxonomy" id="930128"/>
    <lineage>
        <taxon>Bacteria</taxon>
        <taxon>Bacillati</taxon>
        <taxon>Bacillota</taxon>
        <taxon>Bacilli</taxon>
        <taxon>Bacillales</taxon>
        <taxon>Bacillaceae</taxon>
        <taxon>Alteribacillus</taxon>
    </lineage>
</organism>
<dbReference type="InterPro" id="IPR038377">
    <property type="entry name" value="Na/Glc_symporter_sf"/>
</dbReference>
<dbReference type="GO" id="GO:0022857">
    <property type="term" value="F:transmembrane transporter activity"/>
    <property type="evidence" value="ECO:0007669"/>
    <property type="project" value="InterPro"/>
</dbReference>
<proteinExistence type="inferred from homology"/>
<dbReference type="PANTHER" id="PTHR48086:SF7">
    <property type="entry name" value="SODIUM-SOLUTE SYMPORTER-RELATED"/>
    <property type="match status" value="1"/>
</dbReference>
<feature type="transmembrane region" description="Helical" evidence="8">
    <location>
        <begin position="364"/>
        <end position="386"/>
    </location>
</feature>
<dbReference type="Proteomes" id="UP000199516">
    <property type="component" value="Unassembled WGS sequence"/>
</dbReference>
<keyword evidence="3" id="KW-0813">Transport</keyword>
<comment type="similarity">
    <text evidence="2 7">Belongs to the sodium:solute symporter (SSF) (TC 2.A.21) family.</text>
</comment>
<dbReference type="InterPro" id="IPR050277">
    <property type="entry name" value="Sodium:Solute_Symporter"/>
</dbReference>